<protein>
    <submittedName>
        <fullName evidence="3">Lipoprotein</fullName>
    </submittedName>
</protein>
<dbReference type="PROSITE" id="PS51257">
    <property type="entry name" value="PROKAR_LIPOPROTEIN"/>
    <property type="match status" value="1"/>
</dbReference>
<accession>A0A0K8QJC3</accession>
<dbReference type="EMBL" id="DF952378">
    <property type="protein sequence ID" value="GAN44040.1"/>
    <property type="molecule type" value="Genomic_DNA"/>
</dbReference>
<feature type="signal peptide" evidence="1">
    <location>
        <begin position="1"/>
        <end position="24"/>
    </location>
</feature>
<dbReference type="AlphaFoldDB" id="A0A0K8QJC3"/>
<dbReference type="OrthoDB" id="5955644at2"/>
<dbReference type="EMBL" id="DF970145">
    <property type="protein sequence ID" value="GAP65035.1"/>
    <property type="molecule type" value="Genomic_DNA"/>
</dbReference>
<evidence type="ECO:0000313" key="2">
    <source>
        <dbReference type="EMBL" id="GAN44040.1"/>
    </source>
</evidence>
<name>A0A0K8QJC3_9GAMM</name>
<evidence type="ECO:0000256" key="1">
    <source>
        <dbReference type="SAM" id="SignalP"/>
    </source>
</evidence>
<dbReference type="Proteomes" id="UP000253740">
    <property type="component" value="Unassembled WGS sequence"/>
</dbReference>
<reference evidence="3" key="2">
    <citation type="submission" date="2015-08" db="EMBL/GenBank/DDBJ databases">
        <title>Complete DNA Sequence of Pseudomonas syringae pv. actinidiae, the Causal Agent of Kiwifruit Canker Disease.</title>
        <authorList>
            <person name="Rikkerink E.H.A."/>
            <person name="Fineran P.C."/>
        </authorList>
    </citation>
    <scope>NUCLEOTIDE SEQUENCE</scope>
    <source>
        <strain evidence="3">SkMP5</strain>
    </source>
</reference>
<evidence type="ECO:0000313" key="4">
    <source>
        <dbReference type="Proteomes" id="UP000253740"/>
    </source>
</evidence>
<dbReference type="RefSeq" id="WP_062534461.1">
    <property type="nucleotide sequence ID" value="NZ_DF970145.1"/>
</dbReference>
<organism evidence="3">
    <name type="scientific">Mizugakiibacter sediminis</name>
    <dbReference type="NCBI Taxonomy" id="1475481"/>
    <lineage>
        <taxon>Bacteria</taxon>
        <taxon>Pseudomonadati</taxon>
        <taxon>Pseudomonadota</taxon>
        <taxon>Gammaproteobacteria</taxon>
        <taxon>Lysobacterales</taxon>
        <taxon>Rhodanobacteraceae</taxon>
        <taxon>Mizugakiibacter</taxon>
    </lineage>
</organism>
<keyword evidence="4" id="KW-1185">Reference proteome</keyword>
<gene>
    <name evidence="2" type="ORF">MBSD_0557</name>
    <name evidence="3" type="ORF">MBSD_n0323</name>
</gene>
<reference evidence="2" key="1">
    <citation type="submission" date="2015-03" db="EMBL/GenBank/DDBJ databases">
        <title>Draft genome sequence of Mizugakiibacter sediminis skMP5.</title>
        <authorList>
            <person name="Watanabe T."/>
            <person name="Kojima H."/>
            <person name="Fukui M."/>
        </authorList>
    </citation>
    <scope>NUCLEOTIDE SEQUENCE</scope>
    <source>
        <strain evidence="2">SkMP5</strain>
    </source>
</reference>
<feature type="chain" id="PRO_5007414555" evidence="1">
    <location>
        <begin position="25"/>
        <end position="178"/>
    </location>
</feature>
<dbReference type="STRING" id="1475481.GCA_000953855_00327"/>
<sequence>MPTHRSSLLLAAALGVALSGCGRAAPDGAVATGDAYIAIRDGLAIVRARGLPDASIAADGALRIGETAIATTPAQREQLARFHAEAVALRDDGIATGRAGLAVAGHAIGAVISGLAGGDPDRIDKDVDARARIVEARARKLCADLAQLRTTQDAIASALPAFRPYARISADDADRCKR</sequence>
<evidence type="ECO:0000313" key="3">
    <source>
        <dbReference type="EMBL" id="GAP65035.1"/>
    </source>
</evidence>
<keyword evidence="3" id="KW-0449">Lipoprotein</keyword>
<dbReference type="HOGENOM" id="CLU_093842_0_0_6"/>
<keyword evidence="1" id="KW-0732">Signal</keyword>
<proteinExistence type="predicted"/>